<dbReference type="InterPro" id="IPR002173">
    <property type="entry name" value="Carboh/pur_kinase_PfkB_CS"/>
</dbReference>
<evidence type="ECO:0000313" key="6">
    <source>
        <dbReference type="Proteomes" id="UP000617628"/>
    </source>
</evidence>
<gene>
    <name evidence="5" type="ORF">JIN87_03590</name>
</gene>
<dbReference type="EMBL" id="JAENIL010000005">
    <property type="protein sequence ID" value="MBK1875936.1"/>
    <property type="molecule type" value="Genomic_DNA"/>
</dbReference>
<reference evidence="5" key="1">
    <citation type="submission" date="2021-01" db="EMBL/GenBank/DDBJ databases">
        <title>Modified the classification status of verrucomicrobia.</title>
        <authorList>
            <person name="Feng X."/>
        </authorList>
    </citation>
    <scope>NUCLEOTIDE SEQUENCE</scope>
    <source>
        <strain evidence="5">KCTC 13126</strain>
    </source>
</reference>
<dbReference type="InterPro" id="IPR029056">
    <property type="entry name" value="Ribokinase-like"/>
</dbReference>
<dbReference type="InterPro" id="IPR011611">
    <property type="entry name" value="PfkB_dom"/>
</dbReference>
<dbReference type="Gene3D" id="3.40.1190.20">
    <property type="match status" value="1"/>
</dbReference>
<evidence type="ECO:0000256" key="3">
    <source>
        <dbReference type="ARBA" id="ARBA00022777"/>
    </source>
</evidence>
<accession>A0A934RT73</accession>
<protein>
    <recommendedName>
        <fullName evidence="4">Carbohydrate kinase PfkB domain-containing protein</fullName>
    </recommendedName>
</protein>
<feature type="domain" description="Carbohydrate kinase PfkB" evidence="4">
    <location>
        <begin position="18"/>
        <end position="263"/>
    </location>
</feature>
<dbReference type="RefSeq" id="WP_200354153.1">
    <property type="nucleotide sequence ID" value="NZ_JAENIL010000005.1"/>
</dbReference>
<evidence type="ECO:0000259" key="4">
    <source>
        <dbReference type="Pfam" id="PF00294"/>
    </source>
</evidence>
<keyword evidence="6" id="KW-1185">Reference proteome</keyword>
<keyword evidence="2" id="KW-0808">Transferase</keyword>
<comment type="caution">
    <text evidence="5">The sequence shown here is derived from an EMBL/GenBank/DDBJ whole genome shotgun (WGS) entry which is preliminary data.</text>
</comment>
<keyword evidence="3" id="KW-0418">Kinase</keyword>
<dbReference type="AlphaFoldDB" id="A0A934RT73"/>
<evidence type="ECO:0000256" key="2">
    <source>
        <dbReference type="ARBA" id="ARBA00022679"/>
    </source>
</evidence>
<name>A0A934RT73_9BACT</name>
<comment type="similarity">
    <text evidence="1">Belongs to the carbohydrate kinase PfkB family.</text>
</comment>
<evidence type="ECO:0000256" key="1">
    <source>
        <dbReference type="ARBA" id="ARBA00010688"/>
    </source>
</evidence>
<organism evidence="5 6">
    <name type="scientific">Pelagicoccus mobilis</name>
    <dbReference type="NCBI Taxonomy" id="415221"/>
    <lineage>
        <taxon>Bacteria</taxon>
        <taxon>Pseudomonadati</taxon>
        <taxon>Verrucomicrobiota</taxon>
        <taxon>Opitutia</taxon>
        <taxon>Puniceicoccales</taxon>
        <taxon>Pelagicoccaceae</taxon>
        <taxon>Pelagicoccus</taxon>
    </lineage>
</organism>
<proteinExistence type="inferred from homology"/>
<dbReference type="Pfam" id="PF00294">
    <property type="entry name" value="PfkB"/>
    <property type="match status" value="1"/>
</dbReference>
<dbReference type="PANTHER" id="PTHR43085">
    <property type="entry name" value="HEXOKINASE FAMILY MEMBER"/>
    <property type="match status" value="1"/>
</dbReference>
<dbReference type="GO" id="GO:0016301">
    <property type="term" value="F:kinase activity"/>
    <property type="evidence" value="ECO:0007669"/>
    <property type="project" value="UniProtKB-KW"/>
</dbReference>
<dbReference type="PANTHER" id="PTHR43085:SF57">
    <property type="entry name" value="CARBOHYDRATE KINASE PFKB DOMAIN-CONTAINING PROTEIN"/>
    <property type="match status" value="1"/>
</dbReference>
<dbReference type="InterPro" id="IPR050306">
    <property type="entry name" value="PfkB_Carbo_kinase"/>
</dbReference>
<dbReference type="PROSITE" id="PS00583">
    <property type="entry name" value="PFKB_KINASES_1"/>
    <property type="match status" value="1"/>
</dbReference>
<dbReference type="SUPFAM" id="SSF53613">
    <property type="entry name" value="Ribokinase-like"/>
    <property type="match status" value="1"/>
</dbReference>
<evidence type="ECO:0000313" key="5">
    <source>
        <dbReference type="EMBL" id="MBK1875936.1"/>
    </source>
</evidence>
<dbReference type="Proteomes" id="UP000617628">
    <property type="component" value="Unassembled WGS sequence"/>
</dbReference>
<sequence>MPPSPSPRILCIGEIVWDCFDKEKRLGGSPLNFAYICSQMGAKPTLISSVGTDSDGAEAIREIESHGLSSAHVQRHQVLPTSKAQIAHDTQGSPIFSLDPENAWDDLRLFPEDELLTQNADAIFFGSLCQRSNASKTTIRQLITKAPPQTLKLFDVNIRKPHFSSETLLSSLEMANALKLSDEELGELSEILNLKGEVRDQLKQIRGNYGLKLIILTCGRQGSLILHENEIVRMPAENIDVVDTTGAGDSFAATFCTYLLRGPPSSTRQNKQLVSQPLSARRLEQQCSFPSIFFHPSPKPYEQSQALPLVRNLRPRRLPFRL</sequence>